<dbReference type="EMBL" id="BPLQ01008818">
    <property type="protein sequence ID" value="GIY39498.1"/>
    <property type="molecule type" value="Genomic_DNA"/>
</dbReference>
<proteinExistence type="predicted"/>
<keyword evidence="3" id="KW-1185">Reference proteome</keyword>
<gene>
    <name evidence="2" type="ORF">CDAR_538871</name>
</gene>
<name>A0AAV4T6H0_9ARAC</name>
<dbReference type="AlphaFoldDB" id="A0AAV4T6H0"/>
<sequence length="110" mass="13128">MSQFYPTCQKYFSTLFFLIPLEGYINKTVEKPRSRNSSFSGDDNRNNKPRERKSFRTREREREASITPLTSQTDTFPLSISNVHEYCYLKSNPLPQKKKERKKLHSRVYL</sequence>
<organism evidence="2 3">
    <name type="scientific">Caerostris darwini</name>
    <dbReference type="NCBI Taxonomy" id="1538125"/>
    <lineage>
        <taxon>Eukaryota</taxon>
        <taxon>Metazoa</taxon>
        <taxon>Ecdysozoa</taxon>
        <taxon>Arthropoda</taxon>
        <taxon>Chelicerata</taxon>
        <taxon>Arachnida</taxon>
        <taxon>Araneae</taxon>
        <taxon>Araneomorphae</taxon>
        <taxon>Entelegynae</taxon>
        <taxon>Araneoidea</taxon>
        <taxon>Araneidae</taxon>
        <taxon>Caerostris</taxon>
    </lineage>
</organism>
<evidence type="ECO:0000256" key="1">
    <source>
        <dbReference type="SAM" id="MobiDB-lite"/>
    </source>
</evidence>
<evidence type="ECO:0000313" key="3">
    <source>
        <dbReference type="Proteomes" id="UP001054837"/>
    </source>
</evidence>
<protein>
    <submittedName>
        <fullName evidence="2">Uncharacterized protein</fullName>
    </submittedName>
</protein>
<reference evidence="2 3" key="1">
    <citation type="submission" date="2021-06" db="EMBL/GenBank/DDBJ databases">
        <title>Caerostris darwini draft genome.</title>
        <authorList>
            <person name="Kono N."/>
            <person name="Arakawa K."/>
        </authorList>
    </citation>
    <scope>NUCLEOTIDE SEQUENCE [LARGE SCALE GENOMIC DNA]</scope>
</reference>
<feature type="region of interest" description="Disordered" evidence="1">
    <location>
        <begin position="30"/>
        <end position="74"/>
    </location>
</feature>
<comment type="caution">
    <text evidence="2">The sequence shown here is derived from an EMBL/GenBank/DDBJ whole genome shotgun (WGS) entry which is preliminary data.</text>
</comment>
<accession>A0AAV4T6H0</accession>
<dbReference type="Proteomes" id="UP001054837">
    <property type="component" value="Unassembled WGS sequence"/>
</dbReference>
<feature type="compositionally biased region" description="Basic and acidic residues" evidence="1">
    <location>
        <begin position="42"/>
        <end position="64"/>
    </location>
</feature>
<evidence type="ECO:0000313" key="2">
    <source>
        <dbReference type="EMBL" id="GIY39498.1"/>
    </source>
</evidence>